<dbReference type="Gene3D" id="2.30.30.140">
    <property type="match status" value="1"/>
</dbReference>
<gene>
    <name evidence="2" type="ORF">MERGE_001634</name>
</gene>
<dbReference type="GO" id="GO:0000124">
    <property type="term" value="C:SAGA complex"/>
    <property type="evidence" value="ECO:0007669"/>
    <property type="project" value="InterPro"/>
</dbReference>
<dbReference type="Proteomes" id="UP000663699">
    <property type="component" value="Chromosome 2"/>
</dbReference>
<evidence type="ECO:0000259" key="1">
    <source>
        <dbReference type="PROSITE" id="PS51518"/>
    </source>
</evidence>
<reference evidence="2" key="1">
    <citation type="submission" date="2020-06" db="EMBL/GenBank/DDBJ databases">
        <title>Genomes of multiple members of Pneumocystis genus reveal paths to human pathogen Pneumocystis jirovecii.</title>
        <authorList>
            <person name="Cisse O.H."/>
            <person name="Ma L."/>
            <person name="Dekker J."/>
            <person name="Khil P."/>
            <person name="Jo J."/>
            <person name="Brenchley J."/>
            <person name="Blair R."/>
            <person name="Pahar B."/>
            <person name="Chabe M."/>
            <person name="Van Rompay K.A."/>
            <person name="Keesler R."/>
            <person name="Sukura A."/>
            <person name="Hirsch V."/>
            <person name="Kutty G."/>
            <person name="Liu Y."/>
            <person name="Peng L."/>
            <person name="Chen J."/>
            <person name="Song J."/>
            <person name="Weissenbacher-Lang C."/>
            <person name="Xu J."/>
            <person name="Upham N.S."/>
            <person name="Stajich J.E."/>
            <person name="Cuomo C.A."/>
            <person name="Cushion M.T."/>
            <person name="Kovacs J.A."/>
        </authorList>
    </citation>
    <scope>NUCLEOTIDE SEQUENCE</scope>
    <source>
        <strain evidence="2">2A</strain>
    </source>
</reference>
<dbReference type="Pfam" id="PF07039">
    <property type="entry name" value="SGF29_Tudor"/>
    <property type="match status" value="1"/>
</dbReference>
<evidence type="ECO:0000313" key="2">
    <source>
        <dbReference type="EMBL" id="QSL64334.1"/>
    </source>
</evidence>
<dbReference type="InterPro" id="IPR037802">
    <property type="entry name" value="SGF29"/>
</dbReference>
<dbReference type="AlphaFoldDB" id="A0A899FVI5"/>
<dbReference type="PANTHER" id="PTHR21539">
    <property type="entry name" value="SAGA-ASSOCIATED FACTOR 29"/>
    <property type="match status" value="1"/>
</dbReference>
<organism evidence="2 3">
    <name type="scientific">Pneumocystis wakefieldiae</name>
    <dbReference type="NCBI Taxonomy" id="38082"/>
    <lineage>
        <taxon>Eukaryota</taxon>
        <taxon>Fungi</taxon>
        <taxon>Dikarya</taxon>
        <taxon>Ascomycota</taxon>
        <taxon>Taphrinomycotina</taxon>
        <taxon>Pneumocystomycetes</taxon>
        <taxon>Pneumocystaceae</taxon>
        <taxon>Pneumocystis</taxon>
    </lineage>
</organism>
<feature type="domain" description="SGF29 C-terminal" evidence="1">
    <location>
        <begin position="135"/>
        <end position="294"/>
    </location>
</feature>
<dbReference type="PANTHER" id="PTHR21539:SF0">
    <property type="entry name" value="SAGA-ASSOCIATED FACTOR 29"/>
    <property type="match status" value="1"/>
</dbReference>
<dbReference type="InterPro" id="IPR047288">
    <property type="entry name" value="Tudor_SGF29_rpt1"/>
</dbReference>
<dbReference type="CDD" id="cd20393">
    <property type="entry name" value="Tudor_SGF29_rpt1"/>
    <property type="match status" value="1"/>
</dbReference>
<name>A0A899FVI5_9ASCO</name>
<keyword evidence="3" id="KW-1185">Reference proteome</keyword>
<sequence length="294" mass="33968">MSRNRYSVTESEKSEDKHIWKNILKHFEHFEKLQIREDSFNLEIKEAQEKVGLETNYFSVKALKDAYQGAIDLVNEQQGLLLQIQENLDTLIAHRQSEETAKVSEDFKIKKRRIEENSSDTIISRVKKSRSQTITRDILQVGSQVAFRQPKTKNSQGDWIQCIVTRIIGEGSKVRYEVQDPEPDENHHPGIYKTVASNLILIPNSSVGLRPLSPGTQVLARYPETTTFYNAEVISTKRDGTYLSKDRSCSISIPILTIFRFSSHNFLRLSKNTWILSESRFSIFSLALFHFKKR</sequence>
<dbReference type="EMBL" id="CP054533">
    <property type="protein sequence ID" value="QSL64334.1"/>
    <property type="molecule type" value="Genomic_DNA"/>
</dbReference>
<proteinExistence type="predicted"/>
<protein>
    <recommendedName>
        <fullName evidence="1">SGF29 C-terminal domain-containing protein</fullName>
    </recommendedName>
</protein>
<dbReference type="OrthoDB" id="10265994at2759"/>
<accession>A0A899FVI5</accession>
<dbReference type="PROSITE" id="PS51518">
    <property type="entry name" value="SGF29_C"/>
    <property type="match status" value="1"/>
</dbReference>
<dbReference type="InterPro" id="IPR010750">
    <property type="entry name" value="SGF29_tudor-like_dom"/>
</dbReference>
<evidence type="ECO:0000313" key="3">
    <source>
        <dbReference type="Proteomes" id="UP000663699"/>
    </source>
</evidence>